<evidence type="ECO:0000313" key="1">
    <source>
        <dbReference type="EMBL" id="GAJ09549.1"/>
    </source>
</evidence>
<dbReference type="EMBL" id="BARW01032097">
    <property type="protein sequence ID" value="GAJ09549.1"/>
    <property type="molecule type" value="Genomic_DNA"/>
</dbReference>
<proteinExistence type="predicted"/>
<feature type="non-terminal residue" evidence="1">
    <location>
        <position position="41"/>
    </location>
</feature>
<organism evidence="1">
    <name type="scientific">marine sediment metagenome</name>
    <dbReference type="NCBI Taxonomy" id="412755"/>
    <lineage>
        <taxon>unclassified sequences</taxon>
        <taxon>metagenomes</taxon>
        <taxon>ecological metagenomes</taxon>
    </lineage>
</organism>
<accession>X1TWD9</accession>
<comment type="caution">
    <text evidence="1">The sequence shown here is derived from an EMBL/GenBank/DDBJ whole genome shotgun (WGS) entry which is preliminary data.</text>
</comment>
<dbReference type="AlphaFoldDB" id="X1TWD9"/>
<gene>
    <name evidence="1" type="ORF">S12H4_50884</name>
</gene>
<protein>
    <submittedName>
        <fullName evidence="1">Uncharacterized protein</fullName>
    </submittedName>
</protein>
<reference evidence="1" key="1">
    <citation type="journal article" date="2014" name="Front. Microbiol.">
        <title>High frequency of phylogenetically diverse reductive dehalogenase-homologous genes in deep subseafloor sedimentary metagenomes.</title>
        <authorList>
            <person name="Kawai M."/>
            <person name="Futagami T."/>
            <person name="Toyoda A."/>
            <person name="Takaki Y."/>
            <person name="Nishi S."/>
            <person name="Hori S."/>
            <person name="Arai W."/>
            <person name="Tsubouchi T."/>
            <person name="Morono Y."/>
            <person name="Uchiyama I."/>
            <person name="Ito T."/>
            <person name="Fujiyama A."/>
            <person name="Inagaki F."/>
            <person name="Takami H."/>
        </authorList>
    </citation>
    <scope>NUCLEOTIDE SEQUENCE</scope>
    <source>
        <strain evidence="1">Expedition CK06-06</strain>
    </source>
</reference>
<name>X1TWD9_9ZZZZ</name>
<sequence length="41" mass="4869">MNEWKKARRKTELVKFREPLPIHTWSRSLKKGEWTLGEGSG</sequence>